<gene>
    <name evidence="4" type="ORF">HNQ60_000355</name>
</gene>
<dbReference type="InterPro" id="IPR036291">
    <property type="entry name" value="NAD(P)-bd_dom_sf"/>
</dbReference>
<feature type="domain" description="RCK N-terminal" evidence="3">
    <location>
        <begin position="138"/>
        <end position="258"/>
    </location>
</feature>
<dbReference type="SUPFAM" id="SSF81324">
    <property type="entry name" value="Voltage-gated potassium channels"/>
    <property type="match status" value="1"/>
</dbReference>
<dbReference type="PANTHER" id="PTHR43833:SF9">
    <property type="entry name" value="POTASSIUM CHANNEL PROTEIN YUGO-RELATED"/>
    <property type="match status" value="1"/>
</dbReference>
<keyword evidence="4" id="KW-0406">Ion transport</keyword>
<dbReference type="InterPro" id="IPR003148">
    <property type="entry name" value="RCK_N"/>
</dbReference>
<evidence type="ECO:0000313" key="5">
    <source>
        <dbReference type="Proteomes" id="UP000588068"/>
    </source>
</evidence>
<evidence type="ECO:0000256" key="2">
    <source>
        <dbReference type="SAM" id="Phobius"/>
    </source>
</evidence>
<name>A0A841HGE5_9GAMM</name>
<evidence type="ECO:0000313" key="4">
    <source>
        <dbReference type="EMBL" id="MBB6091509.1"/>
    </source>
</evidence>
<sequence length="349" mass="38407">MRSPIDRSLDRPMQQDTKRLFMGGGLSVRQTLVARAALVVALYMLVIGVFWADREGLRDNIDNHITFVDVVYFSAVTLTTVGYGDIVPVTPRARIVDSILVTPIRLFVWLIFLGTAYQLVLQRLVEDFRMRRLQARLEGHVIVCGFGHSGACAAHELVVRGVDKQRVLVVDANRQLVEQAAEQGFIGILGDATKEETLKEAMLSTARGLFVCTDRDDTNVLIVLTARSLSPHVRIVARVEEAENEKLLRQSGANATILPSRVGGILMAGALQTSALSDYVMDLISANGRVVLVERDPRPDEIGHGTAELDALIVGIVRDGRDMDLKDPESRLRPGDKLLVIRQSAPQPS</sequence>
<feature type="transmembrane region" description="Helical" evidence="2">
    <location>
        <begin position="32"/>
        <end position="52"/>
    </location>
</feature>
<evidence type="ECO:0000256" key="1">
    <source>
        <dbReference type="ARBA" id="ARBA00004651"/>
    </source>
</evidence>
<dbReference type="InterPro" id="IPR013099">
    <property type="entry name" value="K_chnl_dom"/>
</dbReference>
<comment type="caution">
    <text evidence="4">The sequence shown here is derived from an EMBL/GenBank/DDBJ whole genome shotgun (WGS) entry which is preliminary data.</text>
</comment>
<dbReference type="Proteomes" id="UP000588068">
    <property type="component" value="Unassembled WGS sequence"/>
</dbReference>
<reference evidence="4 5" key="1">
    <citation type="submission" date="2020-08" db="EMBL/GenBank/DDBJ databases">
        <title>Genomic Encyclopedia of Type Strains, Phase IV (KMG-IV): sequencing the most valuable type-strain genomes for metagenomic binning, comparative biology and taxonomic classification.</title>
        <authorList>
            <person name="Goeker M."/>
        </authorList>
    </citation>
    <scope>NUCLEOTIDE SEQUENCE [LARGE SCALE GENOMIC DNA]</scope>
    <source>
        <strain evidence="4 5">DSM 26723</strain>
    </source>
</reference>
<dbReference type="GO" id="GO:0005886">
    <property type="term" value="C:plasma membrane"/>
    <property type="evidence" value="ECO:0007669"/>
    <property type="project" value="UniProtKB-SubCell"/>
</dbReference>
<dbReference type="Gene3D" id="1.10.287.70">
    <property type="match status" value="1"/>
</dbReference>
<feature type="transmembrane region" description="Helical" evidence="2">
    <location>
        <begin position="64"/>
        <end position="84"/>
    </location>
</feature>
<accession>A0A841HGE5</accession>
<keyword evidence="4" id="KW-0813">Transport</keyword>
<keyword evidence="2" id="KW-0812">Transmembrane</keyword>
<keyword evidence="5" id="KW-1185">Reference proteome</keyword>
<comment type="subcellular location">
    <subcellularLocation>
        <location evidence="1">Cell membrane</location>
        <topology evidence="1">Multi-pass membrane protein</topology>
    </subcellularLocation>
</comment>
<dbReference type="SUPFAM" id="SSF51735">
    <property type="entry name" value="NAD(P)-binding Rossmann-fold domains"/>
    <property type="match status" value="1"/>
</dbReference>
<dbReference type="Pfam" id="PF02254">
    <property type="entry name" value="TrkA_N"/>
    <property type="match status" value="1"/>
</dbReference>
<dbReference type="RefSeq" id="WP_184329303.1">
    <property type="nucleotide sequence ID" value="NZ_JACHHZ010000001.1"/>
</dbReference>
<dbReference type="PANTHER" id="PTHR43833">
    <property type="entry name" value="POTASSIUM CHANNEL PROTEIN 2-RELATED-RELATED"/>
    <property type="match status" value="1"/>
</dbReference>
<organism evidence="4 5">
    <name type="scientific">Povalibacter uvarum</name>
    <dbReference type="NCBI Taxonomy" id="732238"/>
    <lineage>
        <taxon>Bacteria</taxon>
        <taxon>Pseudomonadati</taxon>
        <taxon>Pseudomonadota</taxon>
        <taxon>Gammaproteobacteria</taxon>
        <taxon>Steroidobacterales</taxon>
        <taxon>Steroidobacteraceae</taxon>
        <taxon>Povalibacter</taxon>
    </lineage>
</organism>
<evidence type="ECO:0000259" key="3">
    <source>
        <dbReference type="PROSITE" id="PS51201"/>
    </source>
</evidence>
<dbReference type="AlphaFoldDB" id="A0A841HGE5"/>
<feature type="transmembrane region" description="Helical" evidence="2">
    <location>
        <begin position="104"/>
        <end position="125"/>
    </location>
</feature>
<dbReference type="PROSITE" id="PS51201">
    <property type="entry name" value="RCK_N"/>
    <property type="match status" value="1"/>
</dbReference>
<keyword evidence="2" id="KW-1133">Transmembrane helix</keyword>
<dbReference type="InterPro" id="IPR050721">
    <property type="entry name" value="Trk_Ktr_HKT_K-transport"/>
</dbReference>
<proteinExistence type="predicted"/>
<dbReference type="Pfam" id="PF07885">
    <property type="entry name" value="Ion_trans_2"/>
    <property type="match status" value="1"/>
</dbReference>
<dbReference type="InterPro" id="IPR036721">
    <property type="entry name" value="RCK_C_sf"/>
</dbReference>
<dbReference type="EMBL" id="JACHHZ010000001">
    <property type="protein sequence ID" value="MBB6091509.1"/>
    <property type="molecule type" value="Genomic_DNA"/>
</dbReference>
<dbReference type="Gene3D" id="3.40.50.720">
    <property type="entry name" value="NAD(P)-binding Rossmann-like Domain"/>
    <property type="match status" value="1"/>
</dbReference>
<dbReference type="SUPFAM" id="SSF116726">
    <property type="entry name" value="TrkA C-terminal domain-like"/>
    <property type="match status" value="1"/>
</dbReference>
<keyword evidence="4" id="KW-0407">Ion channel</keyword>
<protein>
    <submittedName>
        <fullName evidence="4">Voltage-gated potassium channel</fullName>
    </submittedName>
</protein>
<keyword evidence="2" id="KW-0472">Membrane</keyword>
<dbReference type="GO" id="GO:0006813">
    <property type="term" value="P:potassium ion transport"/>
    <property type="evidence" value="ECO:0007669"/>
    <property type="project" value="InterPro"/>
</dbReference>
<dbReference type="GO" id="GO:0034220">
    <property type="term" value="P:monoatomic ion transmembrane transport"/>
    <property type="evidence" value="ECO:0007669"/>
    <property type="project" value="UniProtKB-KW"/>
</dbReference>